<evidence type="ECO:0000256" key="5">
    <source>
        <dbReference type="ARBA" id="ARBA00023159"/>
    </source>
</evidence>
<sequence>MIDPTGRFDHMDKREVAMSSRISFYPLPELAARFKLAFRPGHIVLEGQRMVLLHAGAMGALRRELIESLGTDRARGMLVRMGYAAGRGDAAMVRCRLPEASDAELLSVGPQLHALEGVVHVVPRHLEIDIVRGTYHGEFVWEDSYEAALHLELFGTGDAPACWMQLGYASGYTSELMGRPIIYRELECRGRGDAHCRVVGRPVADWGNAIDDELACYQPQDFAGQFAELQDEVRRLRRSLERRETQEGMIGISSAFRESWRMVRKAAQSKVSVLLLGETGVGKEMYAQALHRHSPRAEAPFVAMNCAAIPDELIEAELFGVEKGAYTGAQQSRLGRFERADGGTLFLDEVGELSPAAQAKVLRVLQEGEFERVGDQTTRHADVRLVAATNVDLAQAVAEGRFRADLYYRLNIYPVRIPPLRERREDIEPLVEHFLAEACARHDKRMPGITSRAMKALVAYDWPGNVRELRNTIERSVILLEPHERIDLKHIDPGATSGPPAPTRAAPAMAGSEAAAIPGADLETLVQALLDSTVKLDELEPRLIELAVRRAGGNLSQAARTLGMTRPQLAYRMNKHGIVFEGDADRGSRRH</sequence>
<proteinExistence type="predicted"/>
<reference evidence="9" key="1">
    <citation type="submission" date="2018-04" db="EMBL/GenBank/DDBJ databases">
        <authorList>
            <person name="Watanabe M."/>
            <person name="Kojima H."/>
        </authorList>
    </citation>
    <scope>NUCLEOTIDE SEQUENCE [LARGE SCALE GENOMIC DNA]</scope>
    <source>
        <strain evidence="9">Dysh456</strain>
    </source>
</reference>
<dbReference type="Pfam" id="PF02830">
    <property type="entry name" value="V4R"/>
    <property type="match status" value="1"/>
</dbReference>
<evidence type="ECO:0000313" key="9">
    <source>
        <dbReference type="Proteomes" id="UP000270530"/>
    </source>
</evidence>
<dbReference type="Gene3D" id="1.10.8.60">
    <property type="match status" value="1"/>
</dbReference>
<dbReference type="Gene3D" id="1.10.10.60">
    <property type="entry name" value="Homeodomain-like"/>
    <property type="match status" value="1"/>
</dbReference>
<evidence type="ECO:0000256" key="4">
    <source>
        <dbReference type="ARBA" id="ARBA00023125"/>
    </source>
</evidence>
<dbReference type="Gene3D" id="3.40.50.300">
    <property type="entry name" value="P-loop containing nucleotide triphosphate hydrolases"/>
    <property type="match status" value="1"/>
</dbReference>
<evidence type="ECO:0000256" key="1">
    <source>
        <dbReference type="ARBA" id="ARBA00022741"/>
    </source>
</evidence>
<dbReference type="SUPFAM" id="SSF46689">
    <property type="entry name" value="Homeodomain-like"/>
    <property type="match status" value="1"/>
</dbReference>
<accession>A0A2Z6E3M8</accession>
<dbReference type="Pfam" id="PF00158">
    <property type="entry name" value="Sigma54_activat"/>
    <property type="match status" value="1"/>
</dbReference>
<dbReference type="Gene3D" id="3.30.1380.20">
    <property type="entry name" value="Trafficking protein particle complex subunit 3"/>
    <property type="match status" value="1"/>
</dbReference>
<dbReference type="GO" id="GO:0043565">
    <property type="term" value="F:sequence-specific DNA binding"/>
    <property type="evidence" value="ECO:0007669"/>
    <property type="project" value="InterPro"/>
</dbReference>
<dbReference type="FunFam" id="1.10.8.60:FF:000014">
    <property type="entry name" value="DNA-binding transcriptional regulator NtrC"/>
    <property type="match status" value="1"/>
</dbReference>
<feature type="domain" description="Sigma-54 factor interaction" evidence="7">
    <location>
        <begin position="249"/>
        <end position="478"/>
    </location>
</feature>
<dbReference type="InterPro" id="IPR025943">
    <property type="entry name" value="Sigma_54_int_dom_ATP-bd_2"/>
</dbReference>
<dbReference type="KEGG" id="rbd:ALSL_0902"/>
<dbReference type="InterPro" id="IPR010523">
    <property type="entry name" value="XylR_N"/>
</dbReference>
<dbReference type="PANTHER" id="PTHR32071">
    <property type="entry name" value="TRANSCRIPTIONAL REGULATORY PROTEIN"/>
    <property type="match status" value="1"/>
</dbReference>
<dbReference type="InterPro" id="IPR004096">
    <property type="entry name" value="V4R"/>
</dbReference>
<dbReference type="PRINTS" id="PR01590">
    <property type="entry name" value="HTHFIS"/>
</dbReference>
<dbReference type="PROSITE" id="PS00676">
    <property type="entry name" value="SIGMA54_INTERACT_2"/>
    <property type="match status" value="1"/>
</dbReference>
<evidence type="ECO:0000256" key="6">
    <source>
        <dbReference type="ARBA" id="ARBA00023163"/>
    </source>
</evidence>
<dbReference type="Pfam" id="PF02954">
    <property type="entry name" value="HTH_8"/>
    <property type="match status" value="1"/>
</dbReference>
<dbReference type="CDD" id="cd00009">
    <property type="entry name" value="AAA"/>
    <property type="match status" value="1"/>
</dbReference>
<keyword evidence="3" id="KW-0805">Transcription regulation</keyword>
<dbReference type="SMART" id="SM00382">
    <property type="entry name" value="AAA"/>
    <property type="match status" value="1"/>
</dbReference>
<protein>
    <submittedName>
        <fullName evidence="8">Positive regulator of phenol hydroxylase</fullName>
    </submittedName>
</protein>
<dbReference type="InterPro" id="IPR002078">
    <property type="entry name" value="Sigma_54_int"/>
</dbReference>
<dbReference type="SUPFAM" id="SSF52540">
    <property type="entry name" value="P-loop containing nucleoside triphosphate hydrolases"/>
    <property type="match status" value="1"/>
</dbReference>
<dbReference type="FunFam" id="3.40.50.300:FF:000006">
    <property type="entry name" value="DNA-binding transcriptional regulator NtrC"/>
    <property type="match status" value="1"/>
</dbReference>
<dbReference type="InterPro" id="IPR025944">
    <property type="entry name" value="Sigma_54_int_dom_CS"/>
</dbReference>
<dbReference type="PROSITE" id="PS00675">
    <property type="entry name" value="SIGMA54_INTERACT_1"/>
    <property type="match status" value="1"/>
</dbReference>
<dbReference type="Proteomes" id="UP000270530">
    <property type="component" value="Chromosome"/>
</dbReference>
<reference evidence="9" key="2">
    <citation type="submission" date="2018-06" db="EMBL/GenBank/DDBJ databases">
        <title>Genome sequence of Rhodanobacteraceae bacterium strain Dysh456.</title>
        <authorList>
            <person name="Fukui M."/>
        </authorList>
    </citation>
    <scope>NUCLEOTIDE SEQUENCE [LARGE SCALE GENOMIC DNA]</scope>
    <source>
        <strain evidence="9">Dysh456</strain>
    </source>
</reference>
<keyword evidence="9" id="KW-1185">Reference proteome</keyword>
<dbReference type="GO" id="GO:0005524">
    <property type="term" value="F:ATP binding"/>
    <property type="evidence" value="ECO:0007669"/>
    <property type="project" value="UniProtKB-KW"/>
</dbReference>
<dbReference type="Pfam" id="PF25601">
    <property type="entry name" value="AAA_lid_14"/>
    <property type="match status" value="1"/>
</dbReference>
<keyword evidence="4" id="KW-0238">DNA-binding</keyword>
<evidence type="ECO:0000256" key="2">
    <source>
        <dbReference type="ARBA" id="ARBA00022840"/>
    </source>
</evidence>
<organism evidence="8 9">
    <name type="scientific">Aerosticca soli</name>
    <dbReference type="NCBI Taxonomy" id="2010829"/>
    <lineage>
        <taxon>Bacteria</taxon>
        <taxon>Pseudomonadati</taxon>
        <taxon>Pseudomonadota</taxon>
        <taxon>Gammaproteobacteria</taxon>
        <taxon>Lysobacterales</taxon>
        <taxon>Rhodanobacteraceae</taxon>
        <taxon>Aerosticca</taxon>
    </lineage>
</organism>
<gene>
    <name evidence="8" type="ORF">ALSL_0902</name>
</gene>
<evidence type="ECO:0000256" key="3">
    <source>
        <dbReference type="ARBA" id="ARBA00023015"/>
    </source>
</evidence>
<dbReference type="InterPro" id="IPR027417">
    <property type="entry name" value="P-loop_NTPase"/>
</dbReference>
<evidence type="ECO:0000313" key="8">
    <source>
        <dbReference type="EMBL" id="BBD79567.1"/>
    </source>
</evidence>
<dbReference type="SUPFAM" id="SSF111126">
    <property type="entry name" value="Ligand-binding domain in the NO signalling and Golgi transport"/>
    <property type="match status" value="1"/>
</dbReference>
<dbReference type="InterPro" id="IPR025662">
    <property type="entry name" value="Sigma_54_int_dom_ATP-bd_1"/>
</dbReference>
<dbReference type="AlphaFoldDB" id="A0A2Z6E3M8"/>
<dbReference type="GO" id="GO:0006355">
    <property type="term" value="P:regulation of DNA-templated transcription"/>
    <property type="evidence" value="ECO:0007669"/>
    <property type="project" value="InterPro"/>
</dbReference>
<dbReference type="EMBL" id="AP018560">
    <property type="protein sequence ID" value="BBD79567.1"/>
    <property type="molecule type" value="Genomic_DNA"/>
</dbReference>
<keyword evidence="2" id="KW-0067">ATP-binding</keyword>
<dbReference type="SMART" id="SM00989">
    <property type="entry name" value="V4R"/>
    <property type="match status" value="1"/>
</dbReference>
<keyword evidence="6" id="KW-0804">Transcription</keyword>
<dbReference type="InterPro" id="IPR058031">
    <property type="entry name" value="AAA_lid_NorR"/>
</dbReference>
<dbReference type="InterPro" id="IPR003593">
    <property type="entry name" value="AAA+_ATPase"/>
</dbReference>
<name>A0A2Z6E3M8_9GAMM</name>
<keyword evidence="1" id="KW-0547">Nucleotide-binding</keyword>
<dbReference type="InterPro" id="IPR009057">
    <property type="entry name" value="Homeodomain-like_sf"/>
</dbReference>
<evidence type="ECO:0000259" key="7">
    <source>
        <dbReference type="PROSITE" id="PS50045"/>
    </source>
</evidence>
<dbReference type="PROSITE" id="PS50045">
    <property type="entry name" value="SIGMA54_INTERACT_4"/>
    <property type="match status" value="1"/>
</dbReference>
<keyword evidence="5" id="KW-0010">Activator</keyword>
<dbReference type="PROSITE" id="PS00688">
    <property type="entry name" value="SIGMA54_INTERACT_3"/>
    <property type="match status" value="1"/>
</dbReference>
<dbReference type="InterPro" id="IPR024096">
    <property type="entry name" value="NO_sig/Golgi_transp_ligand-bd"/>
</dbReference>
<dbReference type="Pfam" id="PF06505">
    <property type="entry name" value="XylR_N"/>
    <property type="match status" value="1"/>
</dbReference>
<dbReference type="InterPro" id="IPR002197">
    <property type="entry name" value="HTH_Fis"/>
</dbReference>